<evidence type="ECO:0000256" key="6">
    <source>
        <dbReference type="ARBA" id="ARBA00022553"/>
    </source>
</evidence>
<evidence type="ECO:0000256" key="18">
    <source>
        <dbReference type="PROSITE-ProRule" id="PRU00110"/>
    </source>
</evidence>
<feature type="transmembrane region" description="Helical" evidence="21">
    <location>
        <begin position="322"/>
        <end position="344"/>
    </location>
</feature>
<dbReference type="PRINTS" id="PR00344">
    <property type="entry name" value="BCTRLSENSOR"/>
</dbReference>
<keyword evidence="6 19" id="KW-0597">Phosphoprotein</keyword>
<evidence type="ECO:0000259" key="22">
    <source>
        <dbReference type="PROSITE" id="PS50109"/>
    </source>
</evidence>
<dbReference type="Pfam" id="PF01627">
    <property type="entry name" value="Hpt"/>
    <property type="match status" value="1"/>
</dbReference>
<dbReference type="PROSITE" id="PS50894">
    <property type="entry name" value="HPT"/>
    <property type="match status" value="1"/>
</dbReference>
<keyword evidence="9" id="KW-0547">Nucleotide-binding</keyword>
<evidence type="ECO:0000256" key="17">
    <source>
        <dbReference type="ARBA" id="ARBA00074306"/>
    </source>
</evidence>
<dbReference type="FunFam" id="1.10.287.130:FF:000002">
    <property type="entry name" value="Two-component osmosensing histidine kinase"/>
    <property type="match status" value="1"/>
</dbReference>
<dbReference type="InterPro" id="IPR003660">
    <property type="entry name" value="HAMP_dom"/>
</dbReference>
<dbReference type="PANTHER" id="PTHR45339:SF1">
    <property type="entry name" value="HYBRID SIGNAL TRANSDUCTION HISTIDINE KINASE J"/>
    <property type="match status" value="1"/>
</dbReference>
<gene>
    <name evidence="27" type="ORF">AWH56_016230</name>
    <name evidence="26" type="ORF">AWH56_22420</name>
</gene>
<comment type="subunit">
    <text evidence="15">At low DSF concentrations, interacts with RpfF.</text>
</comment>
<evidence type="ECO:0000256" key="8">
    <source>
        <dbReference type="ARBA" id="ARBA00022692"/>
    </source>
</evidence>
<dbReference type="InterPro" id="IPR011006">
    <property type="entry name" value="CheY-like_superfamily"/>
</dbReference>
<evidence type="ECO:0000256" key="2">
    <source>
        <dbReference type="ARBA" id="ARBA00004651"/>
    </source>
</evidence>
<evidence type="ECO:0000256" key="11">
    <source>
        <dbReference type="ARBA" id="ARBA00022840"/>
    </source>
</evidence>
<evidence type="ECO:0000259" key="23">
    <source>
        <dbReference type="PROSITE" id="PS50110"/>
    </source>
</evidence>
<dbReference type="Pfam" id="PF00512">
    <property type="entry name" value="HisKA"/>
    <property type="match status" value="1"/>
</dbReference>
<feature type="modified residue" description="4-aspartylphosphate" evidence="19">
    <location>
        <position position="728"/>
    </location>
</feature>
<dbReference type="Gene3D" id="6.10.340.10">
    <property type="match status" value="1"/>
</dbReference>
<dbReference type="PROSITE" id="PS50885">
    <property type="entry name" value="HAMP"/>
    <property type="match status" value="1"/>
</dbReference>
<comment type="similarity">
    <text evidence="3">In the N-terminal section; belongs to the phytochrome family.</text>
</comment>
<keyword evidence="5" id="KW-1003">Cell membrane</keyword>
<evidence type="ECO:0000259" key="24">
    <source>
        <dbReference type="PROSITE" id="PS50885"/>
    </source>
</evidence>
<dbReference type="SUPFAM" id="SSF55874">
    <property type="entry name" value="ATPase domain of HSP90 chaperone/DNA topoisomerase II/histidine kinase"/>
    <property type="match status" value="1"/>
</dbReference>
<dbReference type="Gene3D" id="3.30.565.10">
    <property type="entry name" value="Histidine kinase-like ATPase, C-terminal domain"/>
    <property type="match status" value="1"/>
</dbReference>
<dbReference type="SUPFAM" id="SSF47226">
    <property type="entry name" value="Histidine-containing phosphotransfer domain, HPT domain"/>
    <property type="match status" value="1"/>
</dbReference>
<dbReference type="CDD" id="cd17546">
    <property type="entry name" value="REC_hyHK_CKI1_RcsC-like"/>
    <property type="match status" value="1"/>
</dbReference>
<evidence type="ECO:0000256" key="5">
    <source>
        <dbReference type="ARBA" id="ARBA00022475"/>
    </source>
</evidence>
<evidence type="ECO:0000256" key="3">
    <source>
        <dbReference type="ARBA" id="ARBA00006402"/>
    </source>
</evidence>
<evidence type="ECO:0000256" key="10">
    <source>
        <dbReference type="ARBA" id="ARBA00022777"/>
    </source>
</evidence>
<organism evidence="26 28">
    <name type="scientific">Anaerobacillus isosaccharinicus</name>
    <dbReference type="NCBI Taxonomy" id="1532552"/>
    <lineage>
        <taxon>Bacteria</taxon>
        <taxon>Bacillati</taxon>
        <taxon>Bacillota</taxon>
        <taxon>Bacilli</taxon>
        <taxon>Bacillales</taxon>
        <taxon>Bacillaceae</taxon>
        <taxon>Anaerobacillus</taxon>
    </lineage>
</organism>
<dbReference type="EMBL" id="LQXD01000197">
    <property type="protein sequence ID" value="OIJ04730.1"/>
    <property type="molecule type" value="Genomic_DNA"/>
</dbReference>
<evidence type="ECO:0000259" key="25">
    <source>
        <dbReference type="PROSITE" id="PS50894"/>
    </source>
</evidence>
<evidence type="ECO:0000256" key="7">
    <source>
        <dbReference type="ARBA" id="ARBA00022679"/>
    </source>
</evidence>
<dbReference type="CDD" id="cd16922">
    <property type="entry name" value="HATPase_EvgS-ArcB-TorS-like"/>
    <property type="match status" value="1"/>
</dbReference>
<dbReference type="InterPro" id="IPR001789">
    <property type="entry name" value="Sig_transdc_resp-reg_receiver"/>
</dbReference>
<evidence type="ECO:0000256" key="21">
    <source>
        <dbReference type="SAM" id="Phobius"/>
    </source>
</evidence>
<dbReference type="Pfam" id="PF02518">
    <property type="entry name" value="HATPase_c"/>
    <property type="match status" value="1"/>
</dbReference>
<dbReference type="KEGG" id="aia:AWH56_016230"/>
<dbReference type="Pfam" id="PF00072">
    <property type="entry name" value="Response_reg"/>
    <property type="match status" value="1"/>
</dbReference>
<dbReference type="RefSeq" id="WP_071319147.1">
    <property type="nucleotide sequence ID" value="NZ_CP063356.2"/>
</dbReference>
<evidence type="ECO:0000313" key="26">
    <source>
        <dbReference type="EMBL" id="OIJ04730.1"/>
    </source>
</evidence>
<reference evidence="27 28" key="3">
    <citation type="journal article" date="2019" name="Int. J. Syst. Evol. Microbiol.">
        <title>Anaerobacillus isosaccharinicus sp. nov., an alkaliphilic bacterium which degrades isosaccharinic acid.</title>
        <authorList>
            <person name="Bassil N.M."/>
            <person name="Lloyd J.R."/>
        </authorList>
    </citation>
    <scope>NUCLEOTIDE SEQUENCE [LARGE SCALE GENOMIC DNA]</scope>
    <source>
        <strain evidence="27 28">NB2006</strain>
    </source>
</reference>
<dbReference type="Gene3D" id="1.20.120.160">
    <property type="entry name" value="HPT domain"/>
    <property type="match status" value="1"/>
</dbReference>
<name>A0A1S2KX73_9BACI</name>
<keyword evidence="11" id="KW-0067">ATP-binding</keyword>
<dbReference type="EC" id="2.7.13.3" evidence="4"/>
<feature type="domain" description="Response regulatory" evidence="23">
    <location>
        <begin position="679"/>
        <end position="798"/>
    </location>
</feature>
<evidence type="ECO:0000256" key="20">
    <source>
        <dbReference type="SAM" id="Coils"/>
    </source>
</evidence>
<dbReference type="InterPro" id="IPR036097">
    <property type="entry name" value="HisK_dim/P_sf"/>
</dbReference>
<dbReference type="InterPro" id="IPR003661">
    <property type="entry name" value="HisK_dim/P_dom"/>
</dbReference>
<reference evidence="26 28" key="1">
    <citation type="submission" date="2016-10" db="EMBL/GenBank/DDBJ databases">
        <title>Draft genome sequences of four alkaliphilic bacteria belonging to the Anaerobacillus genus.</title>
        <authorList>
            <person name="Bassil N.M."/>
            <person name="Lloyd J.R."/>
        </authorList>
    </citation>
    <scope>NUCLEOTIDE SEQUENCE [LARGE SCALE GENOMIC DNA]</scope>
    <source>
        <strain evidence="26 28">NB2006</strain>
    </source>
</reference>
<evidence type="ECO:0000256" key="14">
    <source>
        <dbReference type="ARBA" id="ARBA00023136"/>
    </source>
</evidence>
<dbReference type="SMART" id="SM00304">
    <property type="entry name" value="HAMP"/>
    <property type="match status" value="1"/>
</dbReference>
<sequence>MKILLKPIVAFMDKLSYLKKFLLIGVIVGLCIITISVSWFLEIEKKVVDSKNRQIGAYYINETKDVLKLMQEHRGLGYAYGGEGVNDFQVIQRRTLIQEKLKEIEEINEKYDFLLDVDEHWQDIVRDWNALQYNYLIINRQQWFSSYTNIILKVTNVMKYVADRSELILDYDRYRFYLTSIIINDVPKLIEDIGHMRGLGTRALYTGNITEEEKLEFIQLHRGTTTHLNNILGTISSLQEIEPEKLSKIYSFEEEVYLETMSFLDTFKNQFITSHVLEVEAAQYFDDATKIINKNYQLFEDVTASLISELENAKTKMQWSKFGILFGTLLIGFIGLYIFLGSYYSVQRAISSLKTDTSKIANGDFSSRVKLKTKDELSHIAEAINKMAESLQIYVNNRELVEKELIEAKEEAELASKAKSEFLANISHEIRTPMNVIIGMTGLVLKSDLTKEQHEYISMVREASQSLLEIINDLLDYSKAESGNMTLRMSCFNLHELILRLTKFQTIKADEKGIDLIHEISNNVPTYVEGDPLRLQQVLINLISNGIKFTDHGEVKLNVEVMAEYENYADVKFSVCDTGIGIPKGKMGQLFKSFSQIDSSLTRVHEGTGLGLAISKKLTELMGGFIGVESEYGKGSIFYFTVSFKVTDKEDSQTDSVIFIKERNLESSLEYNNSFPETNLLLVEDKKMNQKLAIALLKRKGWNVSVANNGQEAVEKFSNESFDIILMDISMPIMDGIEATKHIRKLEKLSEIEPTTIIAMTANALHGDREKYFAVGMNDYISKPINSDELYSVIGSYLRTSIDTEEEELEIEKTDVQFIEGFSRVKEQLGDDKEVITEIIEIFLEDYPTEINALHLALEDNNIEKLSEVAHGLKGELGNLGLYNGYELALRIEKVAKSDTFNFEHAQSLLTELTVEMEKIQQFFSKDDWYDCI</sequence>
<feature type="domain" description="Histidine kinase" evidence="22">
    <location>
        <begin position="425"/>
        <end position="646"/>
    </location>
</feature>
<feature type="modified residue" description="Phosphohistidine" evidence="18">
    <location>
        <position position="871"/>
    </location>
</feature>
<evidence type="ECO:0000256" key="15">
    <source>
        <dbReference type="ARBA" id="ARBA00064003"/>
    </source>
</evidence>
<dbReference type="SMART" id="SM00387">
    <property type="entry name" value="HATPase_c"/>
    <property type="match status" value="1"/>
</dbReference>
<keyword evidence="20" id="KW-0175">Coiled coil</keyword>
<dbReference type="SUPFAM" id="SSF158472">
    <property type="entry name" value="HAMP domain-like"/>
    <property type="match status" value="1"/>
</dbReference>
<keyword evidence="13" id="KW-0902">Two-component regulatory system</keyword>
<dbReference type="InterPro" id="IPR005467">
    <property type="entry name" value="His_kinase_dom"/>
</dbReference>
<keyword evidence="8 21" id="KW-0812">Transmembrane</keyword>
<dbReference type="GO" id="GO:0000155">
    <property type="term" value="F:phosphorelay sensor kinase activity"/>
    <property type="evidence" value="ECO:0007669"/>
    <property type="project" value="InterPro"/>
</dbReference>
<keyword evidence="28" id="KW-1185">Reference proteome</keyword>
<feature type="domain" description="HAMP" evidence="24">
    <location>
        <begin position="344"/>
        <end position="396"/>
    </location>
</feature>
<evidence type="ECO:0000256" key="9">
    <source>
        <dbReference type="ARBA" id="ARBA00022741"/>
    </source>
</evidence>
<dbReference type="CDD" id="cd06225">
    <property type="entry name" value="HAMP"/>
    <property type="match status" value="1"/>
</dbReference>
<dbReference type="SMART" id="SM00388">
    <property type="entry name" value="HisKA"/>
    <property type="match status" value="1"/>
</dbReference>
<reference evidence="27 28" key="2">
    <citation type="journal article" date="2017" name="Genome Announc.">
        <title>Draft Genome Sequences of Four Alkaliphilic Bacteria Belonging to the Anaerobacillus Genus.</title>
        <authorList>
            <person name="Bassil N.M."/>
            <person name="Lloyd J.R."/>
        </authorList>
    </citation>
    <scope>NUCLEOTIDE SEQUENCE [LARGE SCALE GENOMIC DNA]</scope>
    <source>
        <strain evidence="27 28">NB2006</strain>
    </source>
</reference>
<dbReference type="SMART" id="SM00448">
    <property type="entry name" value="REC"/>
    <property type="match status" value="1"/>
</dbReference>
<dbReference type="PROSITE" id="PS50110">
    <property type="entry name" value="RESPONSE_REGULATORY"/>
    <property type="match status" value="1"/>
</dbReference>
<proteinExistence type="inferred from homology"/>
<feature type="domain" description="HPt" evidence="25">
    <location>
        <begin position="832"/>
        <end position="927"/>
    </location>
</feature>
<dbReference type="PROSITE" id="PS50109">
    <property type="entry name" value="HIS_KIN"/>
    <property type="match status" value="1"/>
</dbReference>
<keyword evidence="12 21" id="KW-1133">Transmembrane helix</keyword>
<dbReference type="InterPro" id="IPR008207">
    <property type="entry name" value="Sig_transdc_His_kin_Hpt_dom"/>
</dbReference>
<dbReference type="FunFam" id="3.30.565.10:FF:000010">
    <property type="entry name" value="Sensor histidine kinase RcsC"/>
    <property type="match status" value="1"/>
</dbReference>
<keyword evidence="14 21" id="KW-0472">Membrane</keyword>
<evidence type="ECO:0000256" key="4">
    <source>
        <dbReference type="ARBA" id="ARBA00012438"/>
    </source>
</evidence>
<dbReference type="InterPro" id="IPR036890">
    <property type="entry name" value="HATPase_C_sf"/>
</dbReference>
<dbReference type="EMBL" id="CP063356">
    <property type="protein sequence ID" value="QOY34271.1"/>
    <property type="molecule type" value="Genomic_DNA"/>
</dbReference>
<dbReference type="Gene3D" id="1.10.287.130">
    <property type="match status" value="1"/>
</dbReference>
<dbReference type="CDD" id="cd00082">
    <property type="entry name" value="HisKA"/>
    <property type="match status" value="1"/>
</dbReference>
<dbReference type="Gene3D" id="3.40.50.2300">
    <property type="match status" value="1"/>
</dbReference>
<dbReference type="Pfam" id="PF00672">
    <property type="entry name" value="HAMP"/>
    <property type="match status" value="1"/>
</dbReference>
<keyword evidence="10" id="KW-0418">Kinase</keyword>
<comment type="catalytic activity">
    <reaction evidence="1">
        <text>ATP + protein L-histidine = ADP + protein N-phospho-L-histidine.</text>
        <dbReference type="EC" id="2.7.13.3"/>
    </reaction>
</comment>
<dbReference type="GO" id="GO:0005524">
    <property type="term" value="F:ATP binding"/>
    <property type="evidence" value="ECO:0007669"/>
    <property type="project" value="UniProtKB-KW"/>
</dbReference>
<evidence type="ECO:0000256" key="1">
    <source>
        <dbReference type="ARBA" id="ARBA00000085"/>
    </source>
</evidence>
<keyword evidence="7" id="KW-0808">Transferase</keyword>
<dbReference type="InterPro" id="IPR003594">
    <property type="entry name" value="HATPase_dom"/>
</dbReference>
<dbReference type="CDD" id="cd00088">
    <property type="entry name" value="HPT"/>
    <property type="match status" value="1"/>
</dbReference>
<accession>A0A1S2KX73</accession>
<evidence type="ECO:0000256" key="13">
    <source>
        <dbReference type="ARBA" id="ARBA00023012"/>
    </source>
</evidence>
<dbReference type="InterPro" id="IPR004358">
    <property type="entry name" value="Sig_transdc_His_kin-like_C"/>
</dbReference>
<protein>
    <recommendedName>
        <fullName evidence="17">Circadian input-output histidine kinase CikA</fullName>
        <ecNumber evidence="4">2.7.13.3</ecNumber>
    </recommendedName>
    <alternativeName>
        <fullName evidence="16">Sensory/regulatory protein RpfC</fullName>
    </alternativeName>
</protein>
<dbReference type="OrthoDB" id="9790669at2"/>
<dbReference type="InterPro" id="IPR036641">
    <property type="entry name" value="HPT_dom_sf"/>
</dbReference>
<dbReference type="SUPFAM" id="SSF52172">
    <property type="entry name" value="CheY-like"/>
    <property type="match status" value="1"/>
</dbReference>
<dbReference type="GO" id="GO:0005886">
    <property type="term" value="C:plasma membrane"/>
    <property type="evidence" value="ECO:0007669"/>
    <property type="project" value="UniProtKB-SubCell"/>
</dbReference>
<feature type="coiled-coil region" evidence="20">
    <location>
        <begin position="391"/>
        <end position="418"/>
    </location>
</feature>
<evidence type="ECO:0000256" key="12">
    <source>
        <dbReference type="ARBA" id="ARBA00022989"/>
    </source>
</evidence>
<dbReference type="Proteomes" id="UP000180175">
    <property type="component" value="Chromosome"/>
</dbReference>
<evidence type="ECO:0000313" key="28">
    <source>
        <dbReference type="Proteomes" id="UP000180175"/>
    </source>
</evidence>
<comment type="subcellular location">
    <subcellularLocation>
        <location evidence="2">Cell membrane</location>
        <topology evidence="2">Multi-pass membrane protein</topology>
    </subcellularLocation>
</comment>
<evidence type="ECO:0000256" key="19">
    <source>
        <dbReference type="PROSITE-ProRule" id="PRU00169"/>
    </source>
</evidence>
<dbReference type="SUPFAM" id="SSF47384">
    <property type="entry name" value="Homodimeric domain of signal transducing histidine kinase"/>
    <property type="match status" value="1"/>
</dbReference>
<dbReference type="AlphaFoldDB" id="A0A1S2KX73"/>
<reference evidence="27" key="4">
    <citation type="submission" date="2020-10" db="EMBL/GenBank/DDBJ databases">
        <authorList>
            <person name="Bassil N.M."/>
            <person name="Lloyd J.R."/>
        </authorList>
    </citation>
    <scope>NUCLEOTIDE SEQUENCE</scope>
    <source>
        <strain evidence="27">NB2006</strain>
    </source>
</reference>
<evidence type="ECO:0000313" key="27">
    <source>
        <dbReference type="EMBL" id="QOY34271.1"/>
    </source>
</evidence>
<dbReference type="PANTHER" id="PTHR45339">
    <property type="entry name" value="HYBRID SIGNAL TRANSDUCTION HISTIDINE KINASE J"/>
    <property type="match status" value="1"/>
</dbReference>
<evidence type="ECO:0000256" key="16">
    <source>
        <dbReference type="ARBA" id="ARBA00068150"/>
    </source>
</evidence>
<feature type="transmembrane region" description="Helical" evidence="21">
    <location>
        <begin position="21"/>
        <end position="41"/>
    </location>
</feature>